<organism evidence="2 3">
    <name type="scientific">Sulfitobacter undariae</name>
    <dbReference type="NCBI Taxonomy" id="1563671"/>
    <lineage>
        <taxon>Bacteria</taxon>
        <taxon>Pseudomonadati</taxon>
        <taxon>Pseudomonadota</taxon>
        <taxon>Alphaproteobacteria</taxon>
        <taxon>Rhodobacterales</taxon>
        <taxon>Roseobacteraceae</taxon>
        <taxon>Sulfitobacter</taxon>
    </lineage>
</organism>
<dbReference type="Gene3D" id="3.60.70.12">
    <property type="entry name" value="L-amino peptidase D-ALA esterase/amidase"/>
    <property type="match status" value="1"/>
</dbReference>
<evidence type="ECO:0000313" key="3">
    <source>
        <dbReference type="Proteomes" id="UP000530268"/>
    </source>
</evidence>
<dbReference type="Pfam" id="PF03576">
    <property type="entry name" value="Peptidase_S58"/>
    <property type="match status" value="1"/>
</dbReference>
<dbReference type="AlphaFoldDB" id="A0A7W6EAS5"/>
<keyword evidence="2" id="KW-0031">Aminopeptidase</keyword>
<dbReference type="PANTHER" id="PTHR36512">
    <property type="entry name" value="D-AMINOPEPTIDASE"/>
    <property type="match status" value="1"/>
</dbReference>
<proteinExistence type="inferred from homology"/>
<dbReference type="InterPro" id="IPR016117">
    <property type="entry name" value="ArgJ-like_dom_sf"/>
</dbReference>
<sequence>MTQNRTPLRAHGVSIGEYPAGALNAITDVAGVRVGHCTLIEGDKTRTGATAIIPHDGNIFARKTPAGLAVLNGFGKFAGATQIQELGQIETPILLTNTLATGRAIDALIAYTLAQPGNEKTVSINAVVGETNDSRLNDIRAPRPTVAEMTCALDGARTGPVAQGAVGAGTGTVAFGFKGGIGTASRSVGDHTLGVLVQSNFGGTLRIDGRTLNTPANADVDGSIVIIAATDAPVSPRNLERLAMRCFGGLARTGAALSNGSGDYALAFTTSQNATEMSHDAMSPLFNAAIEATEEAIINSLLMAVDMHGYDASTDRPNHIAALTLPPNQPPPAGSGQNMGVMRRVFCLRRSADHRELRPL</sequence>
<dbReference type="RefSeq" id="WP_184567940.1">
    <property type="nucleotide sequence ID" value="NZ_JACIEI010000019.1"/>
</dbReference>
<comment type="caution">
    <text evidence="2">The sequence shown here is derived from an EMBL/GenBank/DDBJ whole genome shotgun (WGS) entry which is preliminary data.</text>
</comment>
<dbReference type="EC" id="3.4.11.19" evidence="2"/>
<keyword evidence="2" id="KW-0378">Hydrolase</keyword>
<reference evidence="2 3" key="1">
    <citation type="submission" date="2020-08" db="EMBL/GenBank/DDBJ databases">
        <title>Genomic Encyclopedia of Type Strains, Phase IV (KMG-IV): sequencing the most valuable type-strain genomes for metagenomic binning, comparative biology and taxonomic classification.</title>
        <authorList>
            <person name="Goeker M."/>
        </authorList>
    </citation>
    <scope>NUCLEOTIDE SEQUENCE [LARGE SCALE GENOMIC DNA]</scope>
    <source>
        <strain evidence="2 3">DSM 102234</strain>
    </source>
</reference>
<gene>
    <name evidence="2" type="ORF">GGR95_003436</name>
</gene>
<name>A0A7W6EAS5_9RHOB</name>
<evidence type="ECO:0000256" key="1">
    <source>
        <dbReference type="ARBA" id="ARBA00007068"/>
    </source>
</evidence>
<comment type="similarity">
    <text evidence="1">Belongs to the peptidase S58 family.</text>
</comment>
<dbReference type="EMBL" id="JACIEI010000019">
    <property type="protein sequence ID" value="MBB3995772.1"/>
    <property type="molecule type" value="Genomic_DNA"/>
</dbReference>
<keyword evidence="2" id="KW-0645">Protease</keyword>
<evidence type="ECO:0000313" key="2">
    <source>
        <dbReference type="EMBL" id="MBB3995772.1"/>
    </source>
</evidence>
<protein>
    <submittedName>
        <fullName evidence="2">D-aminopeptidase</fullName>
        <ecNumber evidence="2">3.4.11.19</ecNumber>
    </submittedName>
</protein>
<dbReference type="Proteomes" id="UP000530268">
    <property type="component" value="Unassembled WGS sequence"/>
</dbReference>
<dbReference type="SUPFAM" id="SSF56266">
    <property type="entry name" value="DmpA/ArgJ-like"/>
    <property type="match status" value="1"/>
</dbReference>
<dbReference type="GO" id="GO:0004177">
    <property type="term" value="F:aminopeptidase activity"/>
    <property type="evidence" value="ECO:0007669"/>
    <property type="project" value="UniProtKB-KW"/>
</dbReference>
<dbReference type="PANTHER" id="PTHR36512:SF3">
    <property type="entry name" value="BLR5678 PROTEIN"/>
    <property type="match status" value="1"/>
</dbReference>
<accession>A0A7W6EAS5</accession>
<keyword evidence="3" id="KW-1185">Reference proteome</keyword>
<dbReference type="InterPro" id="IPR005321">
    <property type="entry name" value="Peptidase_S58_DmpA"/>
</dbReference>